<feature type="region of interest" description="Disordered" evidence="1">
    <location>
        <begin position="451"/>
        <end position="701"/>
    </location>
</feature>
<feature type="region of interest" description="Disordered" evidence="1">
    <location>
        <begin position="739"/>
        <end position="758"/>
    </location>
</feature>
<feature type="compositionally biased region" description="Pro residues" evidence="1">
    <location>
        <begin position="15"/>
        <end position="29"/>
    </location>
</feature>
<name>A0A8H7KHK7_AGABI</name>
<feature type="region of interest" description="Disordered" evidence="1">
    <location>
        <begin position="766"/>
        <end position="804"/>
    </location>
</feature>
<evidence type="ECO:0000256" key="1">
    <source>
        <dbReference type="SAM" id="MobiDB-lite"/>
    </source>
</evidence>
<evidence type="ECO:0000313" key="3">
    <source>
        <dbReference type="Proteomes" id="UP000629468"/>
    </source>
</evidence>
<feature type="compositionally biased region" description="Gly residues" evidence="1">
    <location>
        <begin position="240"/>
        <end position="304"/>
    </location>
</feature>
<feature type="compositionally biased region" description="Low complexity" evidence="1">
    <location>
        <begin position="1"/>
        <end position="14"/>
    </location>
</feature>
<dbReference type="AlphaFoldDB" id="A0A8H7KHK7"/>
<reference evidence="2 3" key="1">
    <citation type="journal article" name="Sci. Rep.">
        <title>Telomere-to-telomere assembled and centromere annotated genomes of the two main subspecies of the button mushroom Agaricus bisporus reveal especially polymorphic chromosome ends.</title>
        <authorList>
            <person name="Sonnenberg A.S.M."/>
            <person name="Sedaghat-Telgerd N."/>
            <person name="Lavrijssen B."/>
            <person name="Ohm R.A."/>
            <person name="Hendrickx P.M."/>
            <person name="Scholtmeijer K."/>
            <person name="Baars J.J.P."/>
            <person name="van Peer A."/>
        </authorList>
    </citation>
    <scope>NUCLEOTIDE SEQUENCE [LARGE SCALE GENOMIC DNA]</scope>
    <source>
        <strain evidence="2 3">H119_p4</strain>
    </source>
</reference>
<feature type="compositionally biased region" description="Polar residues" evidence="1">
    <location>
        <begin position="471"/>
        <end position="482"/>
    </location>
</feature>
<feature type="compositionally biased region" description="Low complexity" evidence="1">
    <location>
        <begin position="742"/>
        <end position="754"/>
    </location>
</feature>
<comment type="caution">
    <text evidence="2">The sequence shown here is derived from an EMBL/GenBank/DDBJ whole genome shotgun (WGS) entry which is preliminary data.</text>
</comment>
<evidence type="ECO:0000313" key="2">
    <source>
        <dbReference type="EMBL" id="KAF7776282.1"/>
    </source>
</evidence>
<feature type="compositionally biased region" description="Polar residues" evidence="1">
    <location>
        <begin position="507"/>
        <end position="520"/>
    </location>
</feature>
<feature type="region of interest" description="Disordered" evidence="1">
    <location>
        <begin position="854"/>
        <end position="906"/>
    </location>
</feature>
<feature type="compositionally biased region" description="Low complexity" evidence="1">
    <location>
        <begin position="207"/>
        <end position="220"/>
    </location>
</feature>
<feature type="compositionally biased region" description="Low complexity" evidence="1">
    <location>
        <begin position="81"/>
        <end position="103"/>
    </location>
</feature>
<feature type="compositionally biased region" description="Pro residues" evidence="1">
    <location>
        <begin position="137"/>
        <end position="156"/>
    </location>
</feature>
<feature type="compositionally biased region" description="Low complexity" evidence="1">
    <location>
        <begin position="157"/>
        <end position="167"/>
    </location>
</feature>
<feature type="compositionally biased region" description="Polar residues" evidence="1">
    <location>
        <begin position="643"/>
        <end position="677"/>
    </location>
</feature>
<feature type="region of interest" description="Disordered" evidence="1">
    <location>
        <begin position="1"/>
        <end position="374"/>
    </location>
</feature>
<feature type="compositionally biased region" description="Polar residues" evidence="1">
    <location>
        <begin position="766"/>
        <end position="781"/>
    </location>
</feature>
<feature type="compositionally biased region" description="Polar residues" evidence="1">
    <location>
        <begin position="452"/>
        <end position="462"/>
    </location>
</feature>
<feature type="compositionally biased region" description="Low complexity" evidence="1">
    <location>
        <begin position="118"/>
        <end position="136"/>
    </location>
</feature>
<dbReference type="EMBL" id="JABXXO010000006">
    <property type="protein sequence ID" value="KAF7776282.1"/>
    <property type="molecule type" value="Genomic_DNA"/>
</dbReference>
<organism evidence="2 3">
    <name type="scientific">Agaricus bisporus var. burnettii</name>
    <dbReference type="NCBI Taxonomy" id="192524"/>
    <lineage>
        <taxon>Eukaryota</taxon>
        <taxon>Fungi</taxon>
        <taxon>Dikarya</taxon>
        <taxon>Basidiomycota</taxon>
        <taxon>Agaricomycotina</taxon>
        <taxon>Agaricomycetes</taxon>
        <taxon>Agaricomycetidae</taxon>
        <taxon>Agaricales</taxon>
        <taxon>Agaricineae</taxon>
        <taxon>Agaricaceae</taxon>
        <taxon>Agaricus</taxon>
    </lineage>
</organism>
<accession>A0A8H7KHK7</accession>
<protein>
    <submittedName>
        <fullName evidence="2">Uncharacterized protein</fullName>
    </submittedName>
</protein>
<feature type="compositionally biased region" description="Polar residues" evidence="1">
    <location>
        <begin position="337"/>
        <end position="357"/>
    </location>
</feature>
<sequence>MNKNPFVPQPSFTPQQPPLPPGPPPPQPAQPDYNYWAAQGSQAHVQAPAVGYNPSWSAPQPPPRPPPEHSALYANYGYGSQWQRQQQQQQQQQQHQHQHQQQYHPPPVQQPIPPPAQPGYNPYQPSAGYPQQYVPQAVPPPQPMAQPYMHPPPPQPQQQFFPSHIPHQPQPPQQQRHIQHASPQHLPPAKRQRFEGPGSSNRHGHNQHSSPASNSSQQNSGPFNAPSHGNNRGGPPLGPHGPGGGSGGGRAGQPGGRSGAGGGTGGGTRLSRGGSMGGNRGGSGSRGRGGFGGGGGAGRAGGQSGSLRGHNSQRNFGGKDFHNRRGGGSFASGGGNYQNNFRNRNQHANRSTRQDGTAANPKDGAASSFGSIGKENRRTLTDFKIIGLKIPEIEWTWGAQPDIGLDVKEPTDTVSTTAVKKEVTDDQKSLGVVSSASEIANLGEDTKHRTEVSISANTVDTETATDKKAPASSTSLLDSNQNSPPPSRMRIYFHTPVTADDSRPIPHSSNFYGETSVSSSDVRKGKRKKLEDDDGDIEEGRVAPPPPPQMGSGFVNSGTTANDDRSSVAGSVAPSVPETGSEDWLMAAIVEGEEEAEAEVELRLHEEENEDEEQMNLHADLFVSKSTDEGPTADDGKADGQSLYGQNGDDSVSGTQSVADGIATQESVTQSSSTPTRPSADPEETSFDQTDVAGGITGGCAISTSTSALLNAAMATEGTQLEESSASSITLSVSTPVPLNGSASSSNAPAPISATESALEPNAASLTDNTENLNNDQQAQRSPHDKETTERDAPKSLEAASVESTLLDVASQTRRDTLLNASTQIADDSQDQVAYGEETQVDHYNVEHEDQIYEGHDNGHSTTENVHPEHLPEPPASPISNTLLSTPSNSAYEDSGVNGAKESKPRVPSANRISISYAGGNRRLVIDAEVVRSMKVLRQVGMIEVVMDAIKFNENELKGILFEVLSDTTKSYAPLPAILDSSNTDMTLPPFWKVVMPTTVTLLLYLDTQRPLSEPKWAKTGDVQEWLRSMFGRMFWVAGEAAEGWEKKIQVADPDPPPTIWTVLDGWAANSTAGIAAERQKFLKTHMIEVDNMLEILLRLVRGERATPFSQSAPTLSGPSIVGPLLSALTPGSAHASQQTHVSLAVLALFRMTVEYAQKAVGDEKGKVEAEERVGEIIRCLPSHLIYKSLDGIFKEWRVEKKR</sequence>
<gene>
    <name evidence="2" type="ORF">Agabi119p4_4675</name>
</gene>
<feature type="compositionally biased region" description="Basic and acidic residues" evidence="1">
    <location>
        <begin position="782"/>
        <end position="795"/>
    </location>
</feature>
<proteinExistence type="predicted"/>
<feature type="compositionally biased region" description="Pro residues" evidence="1">
    <location>
        <begin position="104"/>
        <end position="117"/>
    </location>
</feature>
<feature type="compositionally biased region" description="Gly residues" evidence="1">
    <location>
        <begin position="326"/>
        <end position="336"/>
    </location>
</feature>
<feature type="compositionally biased region" description="Polar residues" evidence="1">
    <location>
        <begin position="878"/>
        <end position="892"/>
    </location>
</feature>
<dbReference type="Proteomes" id="UP000629468">
    <property type="component" value="Unassembled WGS sequence"/>
</dbReference>
<feature type="compositionally biased region" description="Low complexity" evidence="1">
    <location>
        <begin position="567"/>
        <end position="577"/>
    </location>
</feature>